<keyword evidence="7" id="KW-0503">Monooxygenase</keyword>
<dbReference type="PRINTS" id="PR00465">
    <property type="entry name" value="EP450IV"/>
</dbReference>
<dbReference type="SUPFAM" id="SSF48264">
    <property type="entry name" value="Cytochrome P450"/>
    <property type="match status" value="1"/>
</dbReference>
<proteinExistence type="inferred from homology"/>
<keyword evidence="4" id="KW-0443">Lipid metabolism</keyword>
<dbReference type="Gene3D" id="1.10.630.10">
    <property type="entry name" value="Cytochrome P450"/>
    <property type="match status" value="1"/>
</dbReference>
<evidence type="ECO:0000256" key="5">
    <source>
        <dbReference type="ARBA" id="ARBA00022723"/>
    </source>
</evidence>
<evidence type="ECO:0000313" key="8">
    <source>
        <dbReference type="EMBL" id="CEO46665.1"/>
    </source>
</evidence>
<keyword evidence="6" id="KW-0408">Iron</keyword>
<evidence type="ECO:0000256" key="4">
    <source>
        <dbReference type="ARBA" id="ARBA00022516"/>
    </source>
</evidence>
<dbReference type="Pfam" id="PF00067">
    <property type="entry name" value="p450"/>
    <property type="match status" value="1"/>
</dbReference>
<evidence type="ECO:0008006" key="9">
    <source>
        <dbReference type="Google" id="ProtNLM"/>
    </source>
</evidence>
<protein>
    <recommendedName>
        <fullName evidence="9">Cytochrome P450</fullName>
    </recommendedName>
</protein>
<dbReference type="EMBL" id="CDPU01000005">
    <property type="protein sequence ID" value="CEO46665.1"/>
    <property type="molecule type" value="Genomic_DNA"/>
</dbReference>
<keyword evidence="4" id="KW-0444">Lipid biosynthesis</keyword>
<comment type="subcellular location">
    <subcellularLocation>
        <location evidence="2">Endoplasmic reticulum membrane</location>
        <topology evidence="2">Single-pass membrane protein</topology>
    </subcellularLocation>
</comment>
<comment type="similarity">
    <text evidence="3">Belongs to the cytochrome P450 family.</text>
</comment>
<gene>
    <name evidence="8" type="ORF">BN869_000002720_1</name>
</gene>
<comment type="cofactor">
    <cofactor evidence="1">
        <name>heme</name>
        <dbReference type="ChEBI" id="CHEBI:30413"/>
    </cofactor>
</comment>
<dbReference type="PANTHER" id="PTHR24306">
    <property type="match status" value="1"/>
</dbReference>
<dbReference type="InterPro" id="IPR036396">
    <property type="entry name" value="Cyt_P450_sf"/>
</dbReference>
<keyword evidence="7" id="KW-0560">Oxidoreductase</keyword>
<accession>A0A0B7JVL0</accession>
<evidence type="ECO:0000256" key="7">
    <source>
        <dbReference type="ARBA" id="ARBA00023033"/>
    </source>
</evidence>
<sequence length="575" mass="65557">MASHQVSQQLSEVAEALIAKVQEPRTATILITVLVILVTTRLLSGKSESGPDDARRPPRQGYWVPFLGHVPQLALRVNGFLASVRNKYPKGTFSLSVLWQTHTVIYRPSWVATLMSQPQSVASDAWAQESLMRSNFGLKSRHTEIYRKVLPELNAQFKYILSDSSLSEATKITSINLRNRIGELVTFNPFPADQSDWERLAASDVVEDSPSGKIYADLDLLELVRNFVAQTANSGLFGSDFVDNFPDFATLLWEYDRGVPKLAMKLSWWYPDSTLYRAMLARRRLLRYLREFHRELENYFEGHEPSVEWSDINNVGTLVKQRAMVFRKHKVPIEARASCDLALLWALNARTSTLVFWMIYEISQDPILLAQIHEEIAPHVDAVHPRNEFGPGVWLAPEIKTLDVEALVQNCPLLNAAYVETMRVYSCAWSVKYMEQDLVLKEKDSGDSCMLLKGTYAHVPHDTHHNDPRYFESPKEWQAKRHLKESVDPKGAKSVSVDMGSIRPHEGQLVLSEGGPFAVRELLMFTSAIISMYDFHPVGEEGPWKTVRTVNRGPTKMPAPKCKVWVRRRKLRREK</sequence>
<dbReference type="GO" id="GO:0005506">
    <property type="term" value="F:iron ion binding"/>
    <property type="evidence" value="ECO:0007669"/>
    <property type="project" value="InterPro"/>
</dbReference>
<organism evidence="8">
    <name type="scientific">Bionectria ochroleuca</name>
    <name type="common">Gliocladium roseum</name>
    <dbReference type="NCBI Taxonomy" id="29856"/>
    <lineage>
        <taxon>Eukaryota</taxon>
        <taxon>Fungi</taxon>
        <taxon>Dikarya</taxon>
        <taxon>Ascomycota</taxon>
        <taxon>Pezizomycotina</taxon>
        <taxon>Sordariomycetes</taxon>
        <taxon>Hypocreomycetidae</taxon>
        <taxon>Hypocreales</taxon>
        <taxon>Bionectriaceae</taxon>
        <taxon>Clonostachys</taxon>
    </lineage>
</organism>
<dbReference type="AlphaFoldDB" id="A0A0B7JVL0"/>
<dbReference type="PANTHER" id="PTHR24306:SF7">
    <property type="entry name" value="AHBB"/>
    <property type="match status" value="1"/>
</dbReference>
<dbReference type="InterPro" id="IPR002403">
    <property type="entry name" value="Cyt_P450_E_grp-IV"/>
</dbReference>
<evidence type="ECO:0000256" key="3">
    <source>
        <dbReference type="ARBA" id="ARBA00010617"/>
    </source>
</evidence>
<keyword evidence="5" id="KW-0479">Metal-binding</keyword>
<name>A0A0B7JVL0_BIOOC</name>
<dbReference type="InterPro" id="IPR001128">
    <property type="entry name" value="Cyt_P450"/>
</dbReference>
<evidence type="ECO:0000256" key="2">
    <source>
        <dbReference type="ARBA" id="ARBA00004389"/>
    </source>
</evidence>
<dbReference type="GO" id="GO:0004497">
    <property type="term" value="F:monooxygenase activity"/>
    <property type="evidence" value="ECO:0007669"/>
    <property type="project" value="UniProtKB-KW"/>
</dbReference>
<dbReference type="GO" id="GO:0016705">
    <property type="term" value="F:oxidoreductase activity, acting on paired donors, with incorporation or reduction of molecular oxygen"/>
    <property type="evidence" value="ECO:0007669"/>
    <property type="project" value="InterPro"/>
</dbReference>
<dbReference type="GO" id="GO:0020037">
    <property type="term" value="F:heme binding"/>
    <property type="evidence" value="ECO:0007669"/>
    <property type="project" value="InterPro"/>
</dbReference>
<evidence type="ECO:0000256" key="6">
    <source>
        <dbReference type="ARBA" id="ARBA00023004"/>
    </source>
</evidence>
<evidence type="ECO:0000256" key="1">
    <source>
        <dbReference type="ARBA" id="ARBA00001971"/>
    </source>
</evidence>
<reference evidence="8" key="1">
    <citation type="submission" date="2015-01" db="EMBL/GenBank/DDBJ databases">
        <authorList>
            <person name="Durling Mikael"/>
        </authorList>
    </citation>
    <scope>NUCLEOTIDE SEQUENCE</scope>
</reference>
<dbReference type="GO" id="GO:0005789">
    <property type="term" value="C:endoplasmic reticulum membrane"/>
    <property type="evidence" value="ECO:0007669"/>
    <property type="project" value="UniProtKB-SubCell"/>
</dbReference>